<reference evidence="1" key="1">
    <citation type="journal article" date="2020" name="mSystems">
        <title>Genome- and Community-Level Interaction Insights into Carbon Utilization and Element Cycling Functions of Hydrothermarchaeota in Hydrothermal Sediment.</title>
        <authorList>
            <person name="Zhou Z."/>
            <person name="Liu Y."/>
            <person name="Xu W."/>
            <person name="Pan J."/>
            <person name="Luo Z.H."/>
            <person name="Li M."/>
        </authorList>
    </citation>
    <scope>NUCLEOTIDE SEQUENCE [LARGE SCALE GENOMIC DNA]</scope>
    <source>
        <strain evidence="1">HyVt-74</strain>
    </source>
</reference>
<evidence type="ECO:0000313" key="1">
    <source>
        <dbReference type="EMBL" id="HHE05079.1"/>
    </source>
</evidence>
<gene>
    <name evidence="1" type="ORF">ENL19_03345</name>
</gene>
<dbReference type="EMBL" id="DRTB01000253">
    <property type="protein sequence ID" value="HHE05079.1"/>
    <property type="molecule type" value="Genomic_DNA"/>
</dbReference>
<dbReference type="AlphaFoldDB" id="A0A7C5DDP5"/>
<dbReference type="InterPro" id="IPR032286">
    <property type="entry name" value="DUF4837"/>
</dbReference>
<dbReference type="PROSITE" id="PS51257">
    <property type="entry name" value="PROKAR_LIPOPROTEIN"/>
    <property type="match status" value="1"/>
</dbReference>
<organism evidence="1">
    <name type="scientific">candidate division WOR-3 bacterium</name>
    <dbReference type="NCBI Taxonomy" id="2052148"/>
    <lineage>
        <taxon>Bacteria</taxon>
        <taxon>Bacteria division WOR-3</taxon>
    </lineage>
</organism>
<dbReference type="Pfam" id="PF16125">
    <property type="entry name" value="DUF4837"/>
    <property type="match status" value="1"/>
</dbReference>
<dbReference type="Proteomes" id="UP000886110">
    <property type="component" value="Unassembled WGS sequence"/>
</dbReference>
<name>A0A7C5DDP5_UNCW3</name>
<proteinExistence type="predicted"/>
<comment type="caution">
    <text evidence="1">The sequence shown here is derived from an EMBL/GenBank/DDBJ whole genome shotgun (WGS) entry which is preliminary data.</text>
</comment>
<accession>A0A7C5DDP5</accession>
<protein>
    <submittedName>
        <fullName evidence="1">DUF4837 family protein</fullName>
    </submittedName>
</protein>
<sequence length="318" mass="36661">MMNKLNSSWIILFIIGCSGSNILPHAAGGRDMAVIIAPSGSLYGQMLKPYLAKPLYFPSKEEVYRVIISTPEALKNYRYWRNVILIGWDGTYIDTLISPGAKKIVDAGKGLFSEQDLWVREQTVVLLAGKNKKSVKGLILKYGDTIYQILRSAEKKRMKKIIYMNGFEKRESGKMLHLLGASYNIPLGYAHSVQDVRIMAYIRHFPDRIVTLYFEEGSKLKDPISLRDRLFKKYFEGDFVLKDYTKIDTVRFQGRKALRVIGIWQNEEKVMGGPFISYMFVKDGILYFLDGHVFSPDKKKWPYLDEVDIILHTFRTEL</sequence>